<sequence>MRNKKIIPLFISGLIASAGIQSCEEKYDDLIPKEFNTILLFQDSGEKSLTLYDIGENGTFETTIMKSGYKPESTASVKIRILSTEELKEYSKSTGKQYIPLPSTLYELGQSDYSFSSDETYKKANITLKTNEIKKFLNDYGASGNYVLPIKLEKVNASDSINAKRDLILLKPQVVTPVVSFLDNSATLQISENSANQNVTLSLPFTSLWDFNATISVDEASLPSGYTIIPADQYTLSNGGKGEFKVGNNNSLPIEISIKNDGSLLGPSYAIPFKVVSASKQGIEGSQNAYVLYAAFNAIPLTADMISTNAQEASEGPIANVIDNNPATFFHSDWSNGSLSGGKPHYIQIDLKKSVTNFAFSYQNRNSGNGKPTIVKISVSSDGNNWRELSTISEGTLPTGASSKYNSSVMTSTDGPFQYVRLEVLKTNSGTAPTYFSLAELNVYGK</sequence>
<reference evidence="2 3" key="1">
    <citation type="submission" date="2019-01" db="EMBL/GenBank/DDBJ databases">
        <title>Whole Genome of Ornithobacterium rhinotracheale FARPER-174b.</title>
        <authorList>
            <person name="Tataje-Lavanda L.A."/>
            <person name="Montalvan A."/>
            <person name="Montesinos R."/>
            <person name="Zimic M."/>
            <person name="Fernandez-Sanchez M."/>
            <person name="Fernandez-Diaz M."/>
        </authorList>
    </citation>
    <scope>NUCLEOTIDE SEQUENCE [LARGE SCALE GENOMIC DNA]</scope>
    <source>
        <strain evidence="2 3">FARPER-174b</strain>
    </source>
</reference>
<evidence type="ECO:0000259" key="1">
    <source>
        <dbReference type="PROSITE" id="PS50022"/>
    </source>
</evidence>
<dbReference type="InterPro" id="IPR013728">
    <property type="entry name" value="BT_3987-like_N"/>
</dbReference>
<dbReference type="EMBL" id="CP035107">
    <property type="protein sequence ID" value="QAR30694.1"/>
    <property type="molecule type" value="Genomic_DNA"/>
</dbReference>
<dbReference type="InterPro" id="IPR008979">
    <property type="entry name" value="Galactose-bd-like_sf"/>
</dbReference>
<dbReference type="InterPro" id="IPR000421">
    <property type="entry name" value="FA58C"/>
</dbReference>
<dbReference type="SUPFAM" id="SSF49785">
    <property type="entry name" value="Galactose-binding domain-like"/>
    <property type="match status" value="1"/>
</dbReference>
<organism evidence="2 3">
    <name type="scientific">Ornithobacterium rhinotracheale</name>
    <dbReference type="NCBI Taxonomy" id="28251"/>
    <lineage>
        <taxon>Bacteria</taxon>
        <taxon>Pseudomonadati</taxon>
        <taxon>Bacteroidota</taxon>
        <taxon>Flavobacteriia</taxon>
        <taxon>Flavobacteriales</taxon>
        <taxon>Weeksellaceae</taxon>
        <taxon>Ornithobacterium</taxon>
    </lineage>
</organism>
<name>A0A3R5XTH2_ORNRH</name>
<evidence type="ECO:0000313" key="2">
    <source>
        <dbReference type="EMBL" id="QAR30694.1"/>
    </source>
</evidence>
<evidence type="ECO:0000313" key="3">
    <source>
        <dbReference type="Proteomes" id="UP000287701"/>
    </source>
</evidence>
<accession>A0A3R5XTH2</accession>
<dbReference type="Pfam" id="PF00754">
    <property type="entry name" value="F5_F8_type_C"/>
    <property type="match status" value="1"/>
</dbReference>
<dbReference type="RefSeq" id="WP_128501172.1">
    <property type="nucleotide sequence ID" value="NZ_CP035107.1"/>
</dbReference>
<protein>
    <submittedName>
        <fullName evidence="2">DUF1735 domain-containing protein</fullName>
    </submittedName>
</protein>
<dbReference type="AlphaFoldDB" id="A0A3R5XTH2"/>
<feature type="domain" description="F5/8 type C" evidence="1">
    <location>
        <begin position="287"/>
        <end position="446"/>
    </location>
</feature>
<dbReference type="PROSITE" id="PS51257">
    <property type="entry name" value="PROKAR_LIPOPROTEIN"/>
    <property type="match status" value="1"/>
</dbReference>
<dbReference type="Proteomes" id="UP000287701">
    <property type="component" value="Chromosome"/>
</dbReference>
<dbReference type="OrthoDB" id="1150543at2"/>
<dbReference type="PROSITE" id="PS50022">
    <property type="entry name" value="FA58C_3"/>
    <property type="match status" value="1"/>
</dbReference>
<dbReference type="Pfam" id="PF08522">
    <property type="entry name" value="BT_3987-like_N"/>
    <property type="match status" value="2"/>
</dbReference>
<dbReference type="Gene3D" id="2.60.120.260">
    <property type="entry name" value="Galactose-binding domain-like"/>
    <property type="match status" value="1"/>
</dbReference>
<gene>
    <name evidence="2" type="ORF">EQP59_04730</name>
</gene>
<dbReference type="Gene3D" id="2.60.40.1740">
    <property type="entry name" value="hypothetical protein (bacova_03559)"/>
    <property type="match status" value="2"/>
</dbReference>
<proteinExistence type="predicted"/>